<dbReference type="InterPro" id="IPR001920">
    <property type="entry name" value="Asp/Glu_race"/>
</dbReference>
<dbReference type="InterPro" id="IPR004380">
    <property type="entry name" value="Asp_race"/>
</dbReference>
<evidence type="ECO:0000313" key="3">
    <source>
        <dbReference type="EMBL" id="GLW66430.1"/>
    </source>
</evidence>
<comment type="caution">
    <text evidence="3">The sequence shown here is derived from an EMBL/GenBank/DDBJ whole genome shotgun (WGS) entry which is preliminary data.</text>
</comment>
<evidence type="ECO:0000256" key="2">
    <source>
        <dbReference type="ARBA" id="ARBA00023235"/>
    </source>
</evidence>
<dbReference type="SUPFAM" id="SSF53681">
    <property type="entry name" value="Aspartate/glutamate racemase"/>
    <property type="match status" value="2"/>
</dbReference>
<name>A0A9W6PXX2_9ACTN</name>
<dbReference type="NCBIfam" id="TIGR00035">
    <property type="entry name" value="asp_race"/>
    <property type="match status" value="1"/>
</dbReference>
<dbReference type="Proteomes" id="UP001165124">
    <property type="component" value="Unassembled WGS sequence"/>
</dbReference>
<gene>
    <name evidence="3" type="ORF">Arub01_46740</name>
</gene>
<dbReference type="PROSITE" id="PS00924">
    <property type="entry name" value="ASP_GLU_RACEMASE_2"/>
    <property type="match status" value="1"/>
</dbReference>
<sequence>MTRTIGLIGGMSWESSAEYYRLLNEGVRRRLGGHHCARVILHSLDFAEIEAMQRAGDWAAAGAALAEAARTLERAGADLVLLCTNTMHLVADAIEAAINVPFPHLVDCTADRVTAAGVGTVGLLGTRFTMELPFYRDRMRRHGVEVIVPVEPDRALVDAVIYDELTVGRIEESSRAAYRRIIAGLAERGAQGVILGCTEISLLVGAEDSPVPVFDSTRIHVEAALDLALEDSAAAGSVERAAPAG</sequence>
<accession>A0A9W6PXX2</accession>
<keyword evidence="2" id="KW-0413">Isomerase</keyword>
<dbReference type="InterPro" id="IPR018187">
    <property type="entry name" value="Asp/Glu_racemase_AS_1"/>
</dbReference>
<dbReference type="GO" id="GO:0047661">
    <property type="term" value="F:amino-acid racemase activity"/>
    <property type="evidence" value="ECO:0007669"/>
    <property type="project" value="InterPro"/>
</dbReference>
<protein>
    <submittedName>
        <fullName evidence="3">Racemase</fullName>
    </submittedName>
</protein>
<proteinExistence type="inferred from homology"/>
<organism evidence="3 4">
    <name type="scientific">Actinomadura rubrobrunea</name>
    <dbReference type="NCBI Taxonomy" id="115335"/>
    <lineage>
        <taxon>Bacteria</taxon>
        <taxon>Bacillati</taxon>
        <taxon>Actinomycetota</taxon>
        <taxon>Actinomycetes</taxon>
        <taxon>Streptosporangiales</taxon>
        <taxon>Thermomonosporaceae</taxon>
        <taxon>Actinomadura</taxon>
    </lineage>
</organism>
<reference evidence="3" key="1">
    <citation type="submission" date="2023-02" db="EMBL/GenBank/DDBJ databases">
        <title>Actinomadura rubrobrunea NBRC 14622.</title>
        <authorList>
            <person name="Ichikawa N."/>
            <person name="Sato H."/>
            <person name="Tonouchi N."/>
        </authorList>
    </citation>
    <scope>NUCLEOTIDE SEQUENCE</scope>
    <source>
        <strain evidence="3">NBRC 14622</strain>
    </source>
</reference>
<dbReference type="InterPro" id="IPR015942">
    <property type="entry name" value="Asp/Glu/hydantoin_racemase"/>
</dbReference>
<evidence type="ECO:0000256" key="1">
    <source>
        <dbReference type="ARBA" id="ARBA00007847"/>
    </source>
</evidence>
<dbReference type="PROSITE" id="PS00923">
    <property type="entry name" value="ASP_GLU_RACEMASE_1"/>
    <property type="match status" value="1"/>
</dbReference>
<dbReference type="Pfam" id="PF01177">
    <property type="entry name" value="Asp_Glu_race"/>
    <property type="match status" value="1"/>
</dbReference>
<comment type="similarity">
    <text evidence="1">Belongs to the aspartate/glutamate racemases family.</text>
</comment>
<dbReference type="RefSeq" id="WP_067912621.1">
    <property type="nucleotide sequence ID" value="NZ_BSRZ01000014.1"/>
</dbReference>
<dbReference type="InterPro" id="IPR033134">
    <property type="entry name" value="Asp/Glu_racemase_AS_2"/>
</dbReference>
<dbReference type="EMBL" id="BSRZ01000014">
    <property type="protein sequence ID" value="GLW66430.1"/>
    <property type="molecule type" value="Genomic_DNA"/>
</dbReference>
<dbReference type="PANTHER" id="PTHR21198">
    <property type="entry name" value="GLUTAMATE RACEMASE"/>
    <property type="match status" value="1"/>
</dbReference>
<dbReference type="PANTHER" id="PTHR21198:SF7">
    <property type="entry name" value="ASPARTATE-GLUTAMATE RACEMASE FAMILY"/>
    <property type="match status" value="1"/>
</dbReference>
<evidence type="ECO:0000313" key="4">
    <source>
        <dbReference type="Proteomes" id="UP001165124"/>
    </source>
</evidence>
<dbReference type="Gene3D" id="3.40.50.1860">
    <property type="match status" value="2"/>
</dbReference>
<keyword evidence="4" id="KW-1185">Reference proteome</keyword>
<dbReference type="AlphaFoldDB" id="A0A9W6PXX2"/>